<feature type="compositionally biased region" description="Basic and acidic residues" evidence="1">
    <location>
        <begin position="130"/>
        <end position="141"/>
    </location>
</feature>
<dbReference type="InterPro" id="IPR001736">
    <property type="entry name" value="PLipase_D/transphosphatidylase"/>
</dbReference>
<evidence type="ECO:0000259" key="2">
    <source>
        <dbReference type="PROSITE" id="PS50035"/>
    </source>
</evidence>
<dbReference type="Proteomes" id="UP001408356">
    <property type="component" value="Unassembled WGS sequence"/>
</dbReference>
<keyword evidence="4" id="KW-1185">Reference proteome</keyword>
<evidence type="ECO:0000313" key="3">
    <source>
        <dbReference type="EMBL" id="KAK9423916.1"/>
    </source>
</evidence>
<protein>
    <submittedName>
        <fullName evidence="3">Tyrosyl-DNA phosphodiesterase-domain-containing protein</fullName>
    </submittedName>
</protein>
<evidence type="ECO:0000256" key="1">
    <source>
        <dbReference type="SAM" id="MobiDB-lite"/>
    </source>
</evidence>
<dbReference type="Gene3D" id="3.30.870.10">
    <property type="entry name" value="Endonuclease Chain A"/>
    <property type="match status" value="2"/>
</dbReference>
<accession>A0ABR2VAP6</accession>
<proteinExistence type="predicted"/>
<evidence type="ECO:0000313" key="4">
    <source>
        <dbReference type="Proteomes" id="UP001408356"/>
    </source>
</evidence>
<feature type="compositionally biased region" description="Acidic residues" evidence="1">
    <location>
        <begin position="67"/>
        <end position="80"/>
    </location>
</feature>
<dbReference type="InterPro" id="IPR010347">
    <property type="entry name" value="Tdp1"/>
</dbReference>
<dbReference type="PANTHER" id="PTHR12415">
    <property type="entry name" value="TYROSYL-DNA PHOSPHODIESTERASE 1"/>
    <property type="match status" value="1"/>
</dbReference>
<dbReference type="SMART" id="SM00726">
    <property type="entry name" value="UIM"/>
    <property type="match status" value="2"/>
</dbReference>
<dbReference type="PROSITE" id="PS50330">
    <property type="entry name" value="UIM"/>
    <property type="match status" value="1"/>
</dbReference>
<dbReference type="InterPro" id="IPR003903">
    <property type="entry name" value="UIM_dom"/>
</dbReference>
<comment type="caution">
    <text evidence="3">The sequence shown here is derived from an EMBL/GenBank/DDBJ whole genome shotgun (WGS) entry which is preliminary data.</text>
</comment>
<dbReference type="Pfam" id="PF06087">
    <property type="entry name" value="Tyr-DNA_phospho"/>
    <property type="match status" value="1"/>
</dbReference>
<feature type="domain" description="PLD phosphodiesterase" evidence="2">
    <location>
        <begin position="530"/>
        <end position="565"/>
    </location>
</feature>
<name>A0ABR2VAP6_9PEZI</name>
<dbReference type="PANTHER" id="PTHR12415:SF4">
    <property type="entry name" value="TYROSYL-DNA PHOSPHODIESTERASE DOMAIN-CONTAINING PROTEIN"/>
    <property type="match status" value="1"/>
</dbReference>
<dbReference type="EMBL" id="JARVKF010000057">
    <property type="protein sequence ID" value="KAK9423916.1"/>
    <property type="molecule type" value="Genomic_DNA"/>
</dbReference>
<dbReference type="CDD" id="cd09122">
    <property type="entry name" value="PLDc_Tdp1_1"/>
    <property type="match status" value="1"/>
</dbReference>
<feature type="compositionally biased region" description="Polar residues" evidence="1">
    <location>
        <begin position="167"/>
        <end position="193"/>
    </location>
</feature>
<dbReference type="CDD" id="cd09123">
    <property type="entry name" value="PLDc_Tdp1_2"/>
    <property type="match status" value="1"/>
</dbReference>
<sequence length="648" mass="71280">MAGSAYGSDEDADLKLAIALSLASTQEGQAGSDEPGSDEDLKRAIALSLSQNGSDTVADASKSSPDQGEEDEDEDEDEDDLNKTPVYRPRKQEKSGPRAATPRDPSQQASHHQTESSQAPSTGPLGLNGSDRKRMEEERLARLAMKRKAPDSGLEPQDRSRKLRTGPASQSSRSAGNTAINREGRPSSSTKVSGSRALPFPKGVIKKTFAQGFQRTDDDIKIEEVLQKDKLQLAVLSSFQWDEEWMMSKIDFQKTSVYLIAFANSKEQQEEMRANVLGGTIKFCFPPMSPMGSMHSKLQLLKFADYLRIVVPTGNLVPYDWGETGVMENMVFMIDLPLIEDPARRAANELTPFGQELAFFLSAQGLEQSLVKSLGKYDFSETSRYALVHTIGTPHAGDNWKRTGYCGLGRAVSTLGLGSSDDIELDYLVSSLGSVNHDLITAIYYAARGDDGLKEYRERTARGKRAKAISAEAALGKINDHFRIYFPSRNTVDQSRGGRQSAGTICVQSKWWNSDTFPRQLVCESESERPGLLMHSKLMLVRSKYVGKDPVAWAYVGSANLSESAWGRLTKDKQTGNPKLTCRNWECGVLVSVTDVKDNSDSRTSADEMPLANDMSVFLGSIPVPIIWPSEAYGRTGAKQPWLFLDSH</sequence>
<dbReference type="SUPFAM" id="SSF56024">
    <property type="entry name" value="Phospholipase D/nuclease"/>
    <property type="match status" value="2"/>
</dbReference>
<dbReference type="PROSITE" id="PS50035">
    <property type="entry name" value="PLD"/>
    <property type="match status" value="1"/>
</dbReference>
<feature type="region of interest" description="Disordered" evidence="1">
    <location>
        <begin position="24"/>
        <end position="197"/>
    </location>
</feature>
<feature type="compositionally biased region" description="Polar residues" evidence="1">
    <location>
        <begin position="48"/>
        <end position="66"/>
    </location>
</feature>
<feature type="compositionally biased region" description="Polar residues" evidence="1">
    <location>
        <begin position="104"/>
        <end position="121"/>
    </location>
</feature>
<gene>
    <name evidence="3" type="ORF">SUNI508_03932</name>
</gene>
<organism evidence="3 4">
    <name type="scientific">Seiridium unicorne</name>
    <dbReference type="NCBI Taxonomy" id="138068"/>
    <lineage>
        <taxon>Eukaryota</taxon>
        <taxon>Fungi</taxon>
        <taxon>Dikarya</taxon>
        <taxon>Ascomycota</taxon>
        <taxon>Pezizomycotina</taxon>
        <taxon>Sordariomycetes</taxon>
        <taxon>Xylariomycetidae</taxon>
        <taxon>Amphisphaeriales</taxon>
        <taxon>Sporocadaceae</taxon>
        <taxon>Seiridium</taxon>
    </lineage>
</organism>
<dbReference type="Pfam" id="PF02809">
    <property type="entry name" value="UIM"/>
    <property type="match status" value="2"/>
</dbReference>
<reference evidence="3 4" key="1">
    <citation type="journal article" date="2024" name="J. Plant Pathol.">
        <title>Sequence and assembly of the genome of Seiridium unicorne, isolate CBS 538.82, causal agent of cypress canker disease.</title>
        <authorList>
            <person name="Scali E."/>
            <person name="Rocca G.D."/>
            <person name="Danti R."/>
            <person name="Garbelotto M."/>
            <person name="Barberini S."/>
            <person name="Baroncelli R."/>
            <person name="Emiliani G."/>
        </authorList>
    </citation>
    <scope>NUCLEOTIDE SEQUENCE [LARGE SCALE GENOMIC DNA]</scope>
    <source>
        <strain evidence="3 4">BM-138-508</strain>
    </source>
</reference>